<gene>
    <name evidence="3" type="ORF">ACFQ34_03435</name>
</gene>
<sequence>MTTSTTLHIDGLNCANCVAAVRAELLAVPGVLDVEVDLPTGRVSVMATGPLDADSVEVAVYEAGHEVAR</sequence>
<accession>A0ABW3VB29</accession>
<name>A0ABW3VB29_9PSEU</name>
<dbReference type="Proteomes" id="UP001597182">
    <property type="component" value="Unassembled WGS sequence"/>
</dbReference>
<evidence type="ECO:0000256" key="1">
    <source>
        <dbReference type="ARBA" id="ARBA00022723"/>
    </source>
</evidence>
<dbReference type="RefSeq" id="WP_013678380.1">
    <property type="nucleotide sequence ID" value="NZ_BAABKS010000019.1"/>
</dbReference>
<dbReference type="SUPFAM" id="SSF55008">
    <property type="entry name" value="HMA, heavy metal-associated domain"/>
    <property type="match status" value="1"/>
</dbReference>
<dbReference type="CDD" id="cd00371">
    <property type="entry name" value="HMA"/>
    <property type="match status" value="1"/>
</dbReference>
<keyword evidence="4" id="KW-1185">Reference proteome</keyword>
<dbReference type="Pfam" id="PF00403">
    <property type="entry name" value="HMA"/>
    <property type="match status" value="1"/>
</dbReference>
<evidence type="ECO:0000313" key="3">
    <source>
        <dbReference type="EMBL" id="MFD1232327.1"/>
    </source>
</evidence>
<dbReference type="Gene3D" id="3.30.70.100">
    <property type="match status" value="1"/>
</dbReference>
<dbReference type="InterPro" id="IPR006121">
    <property type="entry name" value="HMA_dom"/>
</dbReference>
<dbReference type="EMBL" id="JBHTMB010000022">
    <property type="protein sequence ID" value="MFD1232327.1"/>
    <property type="molecule type" value="Genomic_DNA"/>
</dbReference>
<organism evidence="3 4">
    <name type="scientific">Pseudonocardia benzenivorans</name>
    <dbReference type="NCBI Taxonomy" id="228005"/>
    <lineage>
        <taxon>Bacteria</taxon>
        <taxon>Bacillati</taxon>
        <taxon>Actinomycetota</taxon>
        <taxon>Actinomycetes</taxon>
        <taxon>Pseudonocardiales</taxon>
        <taxon>Pseudonocardiaceae</taxon>
        <taxon>Pseudonocardia</taxon>
    </lineage>
</organism>
<proteinExistence type="predicted"/>
<comment type="caution">
    <text evidence="3">The sequence shown here is derived from an EMBL/GenBank/DDBJ whole genome shotgun (WGS) entry which is preliminary data.</text>
</comment>
<evidence type="ECO:0000259" key="2">
    <source>
        <dbReference type="PROSITE" id="PS50846"/>
    </source>
</evidence>
<dbReference type="InterPro" id="IPR017969">
    <property type="entry name" value="Heavy-metal-associated_CS"/>
</dbReference>
<keyword evidence="1" id="KW-0479">Metal-binding</keyword>
<feature type="domain" description="HMA" evidence="2">
    <location>
        <begin position="3"/>
        <end position="68"/>
    </location>
</feature>
<dbReference type="PROSITE" id="PS01047">
    <property type="entry name" value="HMA_1"/>
    <property type="match status" value="1"/>
</dbReference>
<dbReference type="InterPro" id="IPR036163">
    <property type="entry name" value="HMA_dom_sf"/>
</dbReference>
<evidence type="ECO:0000313" key="4">
    <source>
        <dbReference type="Proteomes" id="UP001597182"/>
    </source>
</evidence>
<dbReference type="PROSITE" id="PS50846">
    <property type="entry name" value="HMA_2"/>
    <property type="match status" value="1"/>
</dbReference>
<protein>
    <submittedName>
        <fullName evidence="3">Heavy-metal-associated domain-containing protein</fullName>
    </submittedName>
</protein>
<reference evidence="4" key="1">
    <citation type="journal article" date="2019" name="Int. J. Syst. Evol. Microbiol.">
        <title>The Global Catalogue of Microorganisms (GCM) 10K type strain sequencing project: providing services to taxonomists for standard genome sequencing and annotation.</title>
        <authorList>
            <consortium name="The Broad Institute Genomics Platform"/>
            <consortium name="The Broad Institute Genome Sequencing Center for Infectious Disease"/>
            <person name="Wu L."/>
            <person name="Ma J."/>
        </authorList>
    </citation>
    <scope>NUCLEOTIDE SEQUENCE [LARGE SCALE GENOMIC DNA]</scope>
    <source>
        <strain evidence="4">CCUG 49018</strain>
    </source>
</reference>